<evidence type="ECO:0000256" key="1">
    <source>
        <dbReference type="SAM" id="SignalP"/>
    </source>
</evidence>
<keyword evidence="1" id="KW-0732">Signal</keyword>
<name>N0E663_BOVIN</name>
<feature type="signal peptide" evidence="1">
    <location>
        <begin position="1"/>
        <end position="21"/>
    </location>
</feature>
<dbReference type="EMBL" id="HE864490">
    <property type="protein sequence ID" value="CCI79727.1"/>
    <property type="molecule type" value="mRNA"/>
</dbReference>
<feature type="chain" id="PRO_5004107311" evidence="1">
    <location>
        <begin position="22"/>
        <end position="47"/>
    </location>
</feature>
<dbReference type="AlphaFoldDB" id="N0E663"/>
<reference evidence="2" key="1">
    <citation type="journal article" date="2013" name="BMC Genomics">
        <title>Intron retention and transcript chimerism conserved across mammals: Ly6g5b and Csnk2b-Ly6g5b as examples.</title>
        <authorList>
            <person name="Hernandez-Torres F."/>
            <person name="Rastrojo A."/>
            <person name="Aguado B."/>
        </authorList>
    </citation>
    <scope>NUCLEOTIDE SEQUENCE</scope>
    <source>
        <tissue evidence="2">Brain</tissue>
    </source>
</reference>
<proteinExistence type="evidence at transcript level"/>
<evidence type="ECO:0000313" key="2">
    <source>
        <dbReference type="EMBL" id="CCI79727.1"/>
    </source>
</evidence>
<gene>
    <name evidence="2" type="primary">Ly6g5b</name>
</gene>
<protein>
    <submittedName>
        <fullName evidence="2">Lymphocyte antigen-6 G5B splicing isoform 766</fullName>
    </submittedName>
</protein>
<sequence length="47" mass="5034">MMKAHMLIGALVMVGFTVGKGKWGRGREGGVAEYRERVAVGERDVAG</sequence>
<organism evidence="2">
    <name type="scientific">Bos taurus</name>
    <name type="common">Bovine</name>
    <dbReference type="NCBI Taxonomy" id="9913"/>
    <lineage>
        <taxon>Eukaryota</taxon>
        <taxon>Metazoa</taxon>
        <taxon>Chordata</taxon>
        <taxon>Craniata</taxon>
        <taxon>Vertebrata</taxon>
        <taxon>Euteleostomi</taxon>
        <taxon>Mammalia</taxon>
        <taxon>Eutheria</taxon>
        <taxon>Laurasiatheria</taxon>
        <taxon>Artiodactyla</taxon>
        <taxon>Ruminantia</taxon>
        <taxon>Pecora</taxon>
        <taxon>Bovidae</taxon>
        <taxon>Bovinae</taxon>
        <taxon>Bos</taxon>
    </lineage>
</organism>
<accession>N0E663</accession>